<dbReference type="AlphaFoldDB" id="A0A1V6T6S7"/>
<protein>
    <submittedName>
        <fullName evidence="2">Uncharacterized protein</fullName>
    </submittedName>
</protein>
<feature type="region of interest" description="Disordered" evidence="1">
    <location>
        <begin position="1"/>
        <end position="23"/>
    </location>
</feature>
<dbReference type="EMBL" id="MLQL01000014">
    <property type="protein sequence ID" value="OQE21609.1"/>
    <property type="molecule type" value="Genomic_DNA"/>
</dbReference>
<dbReference type="Gene3D" id="1.25.40.20">
    <property type="entry name" value="Ankyrin repeat-containing domain"/>
    <property type="match status" value="1"/>
</dbReference>
<evidence type="ECO:0000313" key="3">
    <source>
        <dbReference type="Proteomes" id="UP000191342"/>
    </source>
</evidence>
<sequence>MSNTRRALTTGANASPTNRKGDTSLHLATTNAENLSMVQSLLSAGGAVVKTIRAFDDVLIDTEIQATPLHQVERRLGFDKSNSLIAVVRHGVTSVEKGDSHILAIVRIADNYVVPGVKAGQTISIK</sequence>
<name>A0A1V6T6S7_9EURO</name>
<organism evidence="2 3">
    <name type="scientific">Penicillium flavigenum</name>
    <dbReference type="NCBI Taxonomy" id="254877"/>
    <lineage>
        <taxon>Eukaryota</taxon>
        <taxon>Fungi</taxon>
        <taxon>Dikarya</taxon>
        <taxon>Ascomycota</taxon>
        <taxon>Pezizomycotina</taxon>
        <taxon>Eurotiomycetes</taxon>
        <taxon>Eurotiomycetidae</taxon>
        <taxon>Eurotiales</taxon>
        <taxon>Aspergillaceae</taxon>
        <taxon>Penicillium</taxon>
    </lineage>
</organism>
<dbReference type="Proteomes" id="UP000191342">
    <property type="component" value="Unassembled WGS sequence"/>
</dbReference>
<dbReference type="OrthoDB" id="10470464at2759"/>
<accession>A0A1V6T6S7</accession>
<proteinExistence type="predicted"/>
<feature type="compositionally biased region" description="Polar residues" evidence="1">
    <location>
        <begin position="1"/>
        <end position="18"/>
    </location>
</feature>
<evidence type="ECO:0000256" key="1">
    <source>
        <dbReference type="SAM" id="MobiDB-lite"/>
    </source>
</evidence>
<keyword evidence="3" id="KW-1185">Reference proteome</keyword>
<comment type="caution">
    <text evidence="2">The sequence shown here is derived from an EMBL/GenBank/DDBJ whole genome shotgun (WGS) entry which is preliminary data.</text>
</comment>
<evidence type="ECO:0000313" key="2">
    <source>
        <dbReference type="EMBL" id="OQE21609.1"/>
    </source>
</evidence>
<gene>
    <name evidence="2" type="ORF">PENFLA_c014G04664</name>
</gene>
<dbReference type="InterPro" id="IPR036770">
    <property type="entry name" value="Ankyrin_rpt-contain_sf"/>
</dbReference>
<reference evidence="3" key="1">
    <citation type="journal article" date="2017" name="Nat. Microbiol.">
        <title>Global analysis of biosynthetic gene clusters reveals vast potential of secondary metabolite production in Penicillium species.</title>
        <authorList>
            <person name="Nielsen J.C."/>
            <person name="Grijseels S."/>
            <person name="Prigent S."/>
            <person name="Ji B."/>
            <person name="Dainat J."/>
            <person name="Nielsen K.F."/>
            <person name="Frisvad J.C."/>
            <person name="Workman M."/>
            <person name="Nielsen J."/>
        </authorList>
    </citation>
    <scope>NUCLEOTIDE SEQUENCE [LARGE SCALE GENOMIC DNA]</scope>
    <source>
        <strain evidence="3">IBT 14082</strain>
    </source>
</reference>